<sequence>MTPVPHQASFSRKLCEWCAAHPFVATSAYLLLVSLLFLAVPALDLMATGLFYDAEAGFWLAEVPFFVRLRALGPFLVKVVAVLAALPLVAALLLPRLPEWVRLRASLFLLSTLALGPGLVVNALFKNNWGRPRPRDVTAFGGDAPYVPVWKVTDHCDTNCSFVSGEASASLWLVSLVFLAPARWRLGMLVVIGPLCVALSINRVAFGGHFLSDTLLSWGLTLLVILAMYRLFYVAPPAMLQEASLRSGLARVGGWLRRGVRRLACGIVRRTRAFLHRFR</sequence>
<feature type="transmembrane region" description="Helical" evidence="1">
    <location>
        <begin position="218"/>
        <end position="236"/>
    </location>
</feature>
<organism evidence="3 4">
    <name type="scientific">Stappia taiwanensis</name>
    <dbReference type="NCBI Taxonomy" id="992267"/>
    <lineage>
        <taxon>Bacteria</taxon>
        <taxon>Pseudomonadati</taxon>
        <taxon>Pseudomonadota</taxon>
        <taxon>Alphaproteobacteria</taxon>
        <taxon>Hyphomicrobiales</taxon>
        <taxon>Stappiaceae</taxon>
        <taxon>Stappia</taxon>
    </lineage>
</organism>
<keyword evidence="1" id="KW-1133">Transmembrane helix</keyword>
<dbReference type="CDD" id="cd03396">
    <property type="entry name" value="PAP2_like_6"/>
    <property type="match status" value="1"/>
</dbReference>
<feature type="domain" description="Phosphatidic acid phosphatase type 2/haloperoxidase" evidence="2">
    <location>
        <begin position="108"/>
        <end position="233"/>
    </location>
</feature>
<reference evidence="3 4" key="1">
    <citation type="submission" date="2020-07" db="EMBL/GenBank/DDBJ databases">
        <authorList>
            <person name="Li M."/>
        </authorList>
    </citation>
    <scope>NUCLEOTIDE SEQUENCE [LARGE SCALE GENOMIC DNA]</scope>
    <source>
        <strain evidence="3 4">DSM 23284</strain>
    </source>
</reference>
<accession>A0A838XSL0</accession>
<keyword evidence="1" id="KW-0812">Transmembrane</keyword>
<dbReference type="InterPro" id="IPR000326">
    <property type="entry name" value="PAP2/HPO"/>
</dbReference>
<comment type="caution">
    <text evidence="3">The sequence shown here is derived from an EMBL/GenBank/DDBJ whole genome shotgun (WGS) entry which is preliminary data.</text>
</comment>
<gene>
    <name evidence="3" type="ORF">H1W37_07690</name>
</gene>
<dbReference type="Proteomes" id="UP000559404">
    <property type="component" value="Unassembled WGS sequence"/>
</dbReference>
<proteinExistence type="predicted"/>
<dbReference type="Gene3D" id="1.20.144.10">
    <property type="entry name" value="Phosphatidic acid phosphatase type 2/haloperoxidase"/>
    <property type="match status" value="1"/>
</dbReference>
<feature type="transmembrane region" description="Helical" evidence="1">
    <location>
        <begin position="106"/>
        <end position="125"/>
    </location>
</feature>
<keyword evidence="1" id="KW-0472">Membrane</keyword>
<reference evidence="3 4" key="2">
    <citation type="submission" date="2020-08" db="EMBL/GenBank/DDBJ databases">
        <title>Stappia taiwanensis sp. nov., isolated from a coastal thermal spring.</title>
        <authorList>
            <person name="Kampfer P."/>
        </authorList>
    </citation>
    <scope>NUCLEOTIDE SEQUENCE [LARGE SCALE GENOMIC DNA]</scope>
    <source>
        <strain evidence="3 4">DSM 23284</strain>
    </source>
</reference>
<evidence type="ECO:0000313" key="3">
    <source>
        <dbReference type="EMBL" id="MBA4611526.1"/>
    </source>
</evidence>
<evidence type="ECO:0000313" key="4">
    <source>
        <dbReference type="Proteomes" id="UP000559404"/>
    </source>
</evidence>
<feature type="transmembrane region" description="Helical" evidence="1">
    <location>
        <begin position="186"/>
        <end position="206"/>
    </location>
</feature>
<dbReference type="AlphaFoldDB" id="A0A838XSL0"/>
<dbReference type="SUPFAM" id="SSF48317">
    <property type="entry name" value="Acid phosphatase/Vanadium-dependent haloperoxidase"/>
    <property type="match status" value="1"/>
</dbReference>
<dbReference type="EMBL" id="JACEON010000005">
    <property type="protein sequence ID" value="MBA4611526.1"/>
    <property type="molecule type" value="Genomic_DNA"/>
</dbReference>
<feature type="transmembrane region" description="Helical" evidence="1">
    <location>
        <begin position="29"/>
        <end position="52"/>
    </location>
</feature>
<feature type="transmembrane region" description="Helical" evidence="1">
    <location>
        <begin position="72"/>
        <end position="94"/>
    </location>
</feature>
<protein>
    <submittedName>
        <fullName evidence="3">Phosphatase PAP2 family protein</fullName>
    </submittedName>
</protein>
<evidence type="ECO:0000259" key="2">
    <source>
        <dbReference type="Pfam" id="PF01569"/>
    </source>
</evidence>
<dbReference type="Pfam" id="PF01569">
    <property type="entry name" value="PAP2"/>
    <property type="match status" value="1"/>
</dbReference>
<name>A0A838XSL0_9HYPH</name>
<dbReference type="InterPro" id="IPR036938">
    <property type="entry name" value="PAP2/HPO_sf"/>
</dbReference>
<evidence type="ECO:0000256" key="1">
    <source>
        <dbReference type="SAM" id="Phobius"/>
    </source>
</evidence>
<keyword evidence="4" id="KW-1185">Reference proteome</keyword>